<feature type="domain" description="HpaB/PvcC/4-BUDH C-terminal" evidence="4">
    <location>
        <begin position="281"/>
        <end position="480"/>
    </location>
</feature>
<dbReference type="PANTHER" id="PTHR36117">
    <property type="entry name" value="4-HYDROXYPHENYLACETATE 3-MONOOXYGENASE-RELATED"/>
    <property type="match status" value="1"/>
</dbReference>
<dbReference type="InterPro" id="IPR004925">
    <property type="entry name" value="HpaB/PvcC/4-BUDH"/>
</dbReference>
<keyword evidence="1" id="KW-0285">Flavoprotein</keyword>
<evidence type="ECO:0000313" key="6">
    <source>
        <dbReference type="EMBL" id="MFC5448571.1"/>
    </source>
</evidence>
<reference evidence="7" key="1">
    <citation type="journal article" date="2019" name="Int. J. Syst. Evol. Microbiol.">
        <title>The Global Catalogue of Microorganisms (GCM) 10K type strain sequencing project: providing services to taxonomists for standard genome sequencing and annotation.</title>
        <authorList>
            <consortium name="The Broad Institute Genomics Platform"/>
            <consortium name="The Broad Institute Genome Sequencing Center for Infectious Disease"/>
            <person name="Wu L."/>
            <person name="Ma J."/>
        </authorList>
    </citation>
    <scope>NUCLEOTIDE SEQUENCE [LARGE SCALE GENOMIC DNA]</scope>
    <source>
        <strain evidence="7">KACC 11904</strain>
    </source>
</reference>
<dbReference type="Pfam" id="PF11794">
    <property type="entry name" value="HpaB_N"/>
    <property type="match status" value="1"/>
</dbReference>
<gene>
    <name evidence="6" type="ORF">ACFPOG_09875</name>
</gene>
<sequence>MPMKNGGQYTERINNNMAHVWLSGEQVKGPLSEHRAFKGLMATQSSMYDMQCEQAWISKMSYPSPLTGDPVGLSFLQPKTKKDLAARREMMQAWTSKHYGFMGRSPDYMNTALMAYSAASGLLEESNPQFAFNLQNYYAYCRDHDITLSHVFVQPRASRIPNICQMFDLPEPARIVDKNNEGIVIQGTFLLDTQGVTSDEILVFPVAPPSELEENPHAFAFAVPSNWPGITFLCRESFVGGESSFNYPLSSRFEEMDTLVFFDHVVVPWDRVFICGDAHVASRFFEDSHFYIHTGAQIIGKNIAKTEFLLGTIENLIDVAGMENHAQVIEKVAEVIVALETLKALQIAAEKKASRDRWGSMLPDQNALLTASVYYPKIYPRLIEIIQLIGASTLIMIPDERDFQSEIKELILDSMKTVHLNAQQNVQLSRLAWELSVSAFGGRQTVYERFFFGNAAIVNNRLYNGYQGGESFKQRVKDFLYGGNE</sequence>
<dbReference type="EMBL" id="JBHSMJ010000009">
    <property type="protein sequence ID" value="MFC5448571.1"/>
    <property type="molecule type" value="Genomic_DNA"/>
</dbReference>
<dbReference type="InterPro" id="IPR036250">
    <property type="entry name" value="AcylCo_DH-like_C"/>
</dbReference>
<organism evidence="6 7">
    <name type="scientific">Paenibacillus aestuarii</name>
    <dbReference type="NCBI Taxonomy" id="516965"/>
    <lineage>
        <taxon>Bacteria</taxon>
        <taxon>Bacillati</taxon>
        <taxon>Bacillota</taxon>
        <taxon>Bacilli</taxon>
        <taxon>Bacillales</taxon>
        <taxon>Paenibacillaceae</taxon>
        <taxon>Paenibacillus</taxon>
    </lineage>
</organism>
<protein>
    <submittedName>
        <fullName evidence="6">4-hydroxyphenylacetate 3-hydroxylase family protein</fullName>
    </submittedName>
</protein>
<dbReference type="InterPro" id="IPR024719">
    <property type="entry name" value="HpaB/PvcC/4-BUDH_C"/>
</dbReference>
<evidence type="ECO:0000256" key="1">
    <source>
        <dbReference type="ARBA" id="ARBA00022630"/>
    </source>
</evidence>
<dbReference type="PANTHER" id="PTHR36117:SF3">
    <property type="entry name" value="4-HYDROXYPHENYLACETATE 3-MONOOXYGENASE-RELATED"/>
    <property type="match status" value="1"/>
</dbReference>
<evidence type="ECO:0000313" key="7">
    <source>
        <dbReference type="Proteomes" id="UP001596044"/>
    </source>
</evidence>
<dbReference type="SUPFAM" id="SSF56645">
    <property type="entry name" value="Acyl-CoA dehydrogenase NM domain-like"/>
    <property type="match status" value="1"/>
</dbReference>
<comment type="caution">
    <text evidence="6">The sequence shown here is derived from an EMBL/GenBank/DDBJ whole genome shotgun (WGS) entry which is preliminary data.</text>
</comment>
<dbReference type="PIRSF" id="PIRSF000331">
    <property type="entry name" value="HpaA_HpaB"/>
    <property type="match status" value="1"/>
</dbReference>
<dbReference type="InterPro" id="IPR046373">
    <property type="entry name" value="Acyl-CoA_Oxase/DH_mid-dom_sf"/>
</dbReference>
<accession>A0ABW0K6T4</accession>
<dbReference type="Gene3D" id="2.40.110.10">
    <property type="entry name" value="Butyryl-CoA Dehydrogenase, subunit A, domain 2"/>
    <property type="match status" value="1"/>
</dbReference>
<name>A0ABW0K6T4_9BACL</name>
<dbReference type="SUPFAM" id="SSF47203">
    <property type="entry name" value="Acyl-CoA dehydrogenase C-terminal domain-like"/>
    <property type="match status" value="1"/>
</dbReference>
<dbReference type="Gene3D" id="1.10.3140.10">
    <property type="entry name" value="4-hydroxybutyryl-coa dehydratase, domain 1"/>
    <property type="match status" value="1"/>
</dbReference>
<dbReference type="RefSeq" id="WP_270878238.1">
    <property type="nucleotide sequence ID" value="NZ_JAQFVF010000018.1"/>
</dbReference>
<keyword evidence="7" id="KW-1185">Reference proteome</keyword>
<dbReference type="InterPro" id="IPR009100">
    <property type="entry name" value="AcylCoA_DH/oxidase_NM_dom_sf"/>
</dbReference>
<evidence type="ECO:0000259" key="4">
    <source>
        <dbReference type="Pfam" id="PF03241"/>
    </source>
</evidence>
<proteinExistence type="predicted"/>
<keyword evidence="2" id="KW-0274">FAD</keyword>
<feature type="domain" description="HpaB/PvcC/4-BUDH N-terminal" evidence="5">
    <location>
        <begin position="6"/>
        <end position="274"/>
    </location>
</feature>
<evidence type="ECO:0000259" key="5">
    <source>
        <dbReference type="Pfam" id="PF11794"/>
    </source>
</evidence>
<evidence type="ECO:0000256" key="2">
    <source>
        <dbReference type="ARBA" id="ARBA00022827"/>
    </source>
</evidence>
<dbReference type="Pfam" id="PF03241">
    <property type="entry name" value="HpaB"/>
    <property type="match status" value="1"/>
</dbReference>
<dbReference type="InterPro" id="IPR024674">
    <property type="entry name" value="HpaB/PvcC/4-BUDH_N"/>
</dbReference>
<dbReference type="Gene3D" id="1.20.140.10">
    <property type="entry name" value="Butyryl-CoA Dehydrogenase, subunit A, domain 3"/>
    <property type="match status" value="1"/>
</dbReference>
<dbReference type="Proteomes" id="UP001596044">
    <property type="component" value="Unassembled WGS sequence"/>
</dbReference>
<evidence type="ECO:0000256" key="3">
    <source>
        <dbReference type="ARBA" id="ARBA00023002"/>
    </source>
</evidence>
<keyword evidence="3" id="KW-0560">Oxidoreductase</keyword>